<evidence type="ECO:0000256" key="1">
    <source>
        <dbReference type="ARBA" id="ARBA00010928"/>
    </source>
</evidence>
<dbReference type="Pfam" id="PF01408">
    <property type="entry name" value="GFO_IDH_MocA"/>
    <property type="match status" value="1"/>
</dbReference>
<evidence type="ECO:0000313" key="9">
    <source>
        <dbReference type="Proteomes" id="UP000824998"/>
    </source>
</evidence>
<dbReference type="Gene3D" id="3.30.360.10">
    <property type="entry name" value="Dihydrodipicolinate Reductase, domain 2"/>
    <property type="match status" value="1"/>
</dbReference>
<dbReference type="GO" id="GO:0047837">
    <property type="term" value="F:D-xylose 1-dehydrogenase (NADP+) activity"/>
    <property type="evidence" value="ECO:0007669"/>
    <property type="project" value="UniProtKB-EC"/>
</dbReference>
<dbReference type="InterPro" id="IPR000683">
    <property type="entry name" value="Gfo/Idh/MocA-like_OxRdtase_N"/>
</dbReference>
<dbReference type="AlphaFoldDB" id="A0A9P7YP96"/>
<keyword evidence="9" id="KW-1185">Reference proteome</keyword>
<gene>
    <name evidence="8" type="ORF">BJ875DRAFT_454414</name>
</gene>
<dbReference type="InterPro" id="IPR050984">
    <property type="entry name" value="Gfo/Idh/MocA_domain"/>
</dbReference>
<evidence type="ECO:0000256" key="5">
    <source>
        <dbReference type="ARBA" id="ARBA00049233"/>
    </source>
</evidence>
<comment type="catalytic activity">
    <reaction evidence="5">
        <text>D-xylose + NADP(+) = D-xylono-1,5-lactone + NADPH + H(+)</text>
        <dbReference type="Rhea" id="RHEA:22000"/>
        <dbReference type="ChEBI" id="CHEBI:15378"/>
        <dbReference type="ChEBI" id="CHEBI:15867"/>
        <dbReference type="ChEBI" id="CHEBI:53455"/>
        <dbReference type="ChEBI" id="CHEBI:57783"/>
        <dbReference type="ChEBI" id="CHEBI:58349"/>
        <dbReference type="EC" id="1.1.1.179"/>
    </reaction>
</comment>
<accession>A0A9P7YP96</accession>
<proteinExistence type="inferred from homology"/>
<protein>
    <recommendedName>
        <fullName evidence="3">D-xylose 1-dehydrogenase (NADP(+), D-xylono-1,5-lactone-forming)</fullName>
        <ecNumber evidence="3">1.1.1.179</ecNumber>
    </recommendedName>
    <alternativeName>
        <fullName evidence="4">D-xylose-NADP dehydrogenase</fullName>
    </alternativeName>
</protein>
<dbReference type="EC" id="1.1.1.179" evidence="3"/>
<evidence type="ECO:0000259" key="7">
    <source>
        <dbReference type="Pfam" id="PF22725"/>
    </source>
</evidence>
<evidence type="ECO:0000256" key="2">
    <source>
        <dbReference type="ARBA" id="ARBA00023002"/>
    </source>
</evidence>
<dbReference type="Gene3D" id="3.40.50.720">
    <property type="entry name" value="NAD(P)-binding Rossmann-like Domain"/>
    <property type="match status" value="1"/>
</dbReference>
<dbReference type="PANTHER" id="PTHR22604">
    <property type="entry name" value="OXIDOREDUCTASES"/>
    <property type="match status" value="1"/>
</dbReference>
<evidence type="ECO:0000256" key="4">
    <source>
        <dbReference type="ARBA" id="ARBA00042988"/>
    </source>
</evidence>
<feature type="domain" description="GFO/IDH/MocA-like oxidoreductase" evidence="7">
    <location>
        <begin position="155"/>
        <end position="272"/>
    </location>
</feature>
<organism evidence="8 9">
    <name type="scientific">Amylocarpus encephaloides</name>
    <dbReference type="NCBI Taxonomy" id="45428"/>
    <lineage>
        <taxon>Eukaryota</taxon>
        <taxon>Fungi</taxon>
        <taxon>Dikarya</taxon>
        <taxon>Ascomycota</taxon>
        <taxon>Pezizomycotina</taxon>
        <taxon>Leotiomycetes</taxon>
        <taxon>Helotiales</taxon>
        <taxon>Helotiales incertae sedis</taxon>
        <taxon>Amylocarpus</taxon>
    </lineage>
</organism>
<dbReference type="OrthoDB" id="2129491at2759"/>
<dbReference type="EMBL" id="MU251392">
    <property type="protein sequence ID" value="KAG9237131.1"/>
    <property type="molecule type" value="Genomic_DNA"/>
</dbReference>
<dbReference type="InterPro" id="IPR036291">
    <property type="entry name" value="NAD(P)-bd_dom_sf"/>
</dbReference>
<sequence>MSGASELPTLRWGIVGCGLISSWFVSDLVLDRLSPPMIHKIVAVGSSSRSKGEAFIAQHAPSATPAIYDSYEGVYKDPNVDIVYIGTPHSLHVKNAMGAINAGKHVLCEKPFTINAKETELILDAAKKKGVFLMEAVWTRFFPIASALQKLVHIDEVIGDVSRVFVDFSLDMPIASLPENARTRDISLGAGALLDIGMYAVTWASIILDQHPENNTEKVDVSSTMTINEGVDEVTTILLNYRALRAQAILTASMLSKGPEEFCRIEGSKGSIYIGGAAASKPAFLVIKIKDQAEKRIDFDVPGWGFHYEADAVANDIKEGNVENATMPWAESLRVMRLMDKVRGANGLMYPQDS</sequence>
<keyword evidence="2" id="KW-0560">Oxidoreductase</keyword>
<dbReference type="SUPFAM" id="SSF51735">
    <property type="entry name" value="NAD(P)-binding Rossmann-fold domains"/>
    <property type="match status" value="1"/>
</dbReference>
<dbReference type="PANTHER" id="PTHR22604:SF105">
    <property type="entry name" value="TRANS-1,2-DIHYDROBENZENE-1,2-DIOL DEHYDROGENASE"/>
    <property type="match status" value="1"/>
</dbReference>
<dbReference type="Proteomes" id="UP000824998">
    <property type="component" value="Unassembled WGS sequence"/>
</dbReference>
<name>A0A9P7YP96_9HELO</name>
<reference evidence="8" key="1">
    <citation type="journal article" date="2021" name="IMA Fungus">
        <title>Genomic characterization of three marine fungi, including Emericellopsis atlantica sp. nov. with signatures of a generalist lifestyle and marine biomass degradation.</title>
        <authorList>
            <person name="Hagestad O.C."/>
            <person name="Hou L."/>
            <person name="Andersen J.H."/>
            <person name="Hansen E.H."/>
            <person name="Altermark B."/>
            <person name="Li C."/>
            <person name="Kuhnert E."/>
            <person name="Cox R.J."/>
            <person name="Crous P.W."/>
            <person name="Spatafora J.W."/>
            <person name="Lail K."/>
            <person name="Amirebrahimi M."/>
            <person name="Lipzen A."/>
            <person name="Pangilinan J."/>
            <person name="Andreopoulos W."/>
            <person name="Hayes R.D."/>
            <person name="Ng V."/>
            <person name="Grigoriev I.V."/>
            <person name="Jackson S.A."/>
            <person name="Sutton T.D.S."/>
            <person name="Dobson A.D.W."/>
            <person name="Rama T."/>
        </authorList>
    </citation>
    <scope>NUCLEOTIDE SEQUENCE</scope>
    <source>
        <strain evidence="8">TRa018bII</strain>
    </source>
</reference>
<dbReference type="GO" id="GO:0000166">
    <property type="term" value="F:nucleotide binding"/>
    <property type="evidence" value="ECO:0007669"/>
    <property type="project" value="InterPro"/>
</dbReference>
<dbReference type="SUPFAM" id="SSF55347">
    <property type="entry name" value="Glyceraldehyde-3-phosphate dehydrogenase-like, C-terminal domain"/>
    <property type="match status" value="1"/>
</dbReference>
<comment type="caution">
    <text evidence="8">The sequence shown here is derived from an EMBL/GenBank/DDBJ whole genome shotgun (WGS) entry which is preliminary data.</text>
</comment>
<dbReference type="Pfam" id="PF22725">
    <property type="entry name" value="GFO_IDH_MocA_C3"/>
    <property type="match status" value="1"/>
</dbReference>
<evidence type="ECO:0000256" key="3">
    <source>
        <dbReference type="ARBA" id="ARBA00038984"/>
    </source>
</evidence>
<evidence type="ECO:0000313" key="8">
    <source>
        <dbReference type="EMBL" id="KAG9237131.1"/>
    </source>
</evidence>
<evidence type="ECO:0000259" key="6">
    <source>
        <dbReference type="Pfam" id="PF01408"/>
    </source>
</evidence>
<feature type="domain" description="Gfo/Idh/MocA-like oxidoreductase N-terminal" evidence="6">
    <location>
        <begin position="10"/>
        <end position="135"/>
    </location>
</feature>
<comment type="similarity">
    <text evidence="1">Belongs to the Gfo/Idh/MocA family.</text>
</comment>
<dbReference type="InterPro" id="IPR055170">
    <property type="entry name" value="GFO_IDH_MocA-like_dom"/>
</dbReference>